<evidence type="ECO:0000256" key="1">
    <source>
        <dbReference type="SAM" id="Phobius"/>
    </source>
</evidence>
<accession>G0UNY4</accession>
<proteinExistence type="predicted"/>
<evidence type="ECO:0000313" key="2">
    <source>
        <dbReference type="EMBL" id="CCC91095.1"/>
    </source>
</evidence>
<gene>
    <name evidence="2" type="ORF">TCIL3000_6_3470</name>
</gene>
<name>G0UNY4_TRYCI</name>
<keyword evidence="1" id="KW-0472">Membrane</keyword>
<protein>
    <submittedName>
        <fullName evidence="2">Uncharacterized protein</fullName>
    </submittedName>
</protein>
<feature type="transmembrane region" description="Helical" evidence="1">
    <location>
        <begin position="41"/>
        <end position="74"/>
    </location>
</feature>
<organism evidence="2">
    <name type="scientific">Trypanosoma congolense (strain IL3000)</name>
    <dbReference type="NCBI Taxonomy" id="1068625"/>
    <lineage>
        <taxon>Eukaryota</taxon>
        <taxon>Discoba</taxon>
        <taxon>Euglenozoa</taxon>
        <taxon>Kinetoplastea</taxon>
        <taxon>Metakinetoplastina</taxon>
        <taxon>Trypanosomatida</taxon>
        <taxon>Trypanosomatidae</taxon>
        <taxon>Trypanosoma</taxon>
        <taxon>Nannomonas</taxon>
    </lineage>
</organism>
<sequence length="107" mass="12313">MRGVMKKRKTRRKTEIVSIFAGGDYANIFSPNRICKRKGYYGVLSFNIALLLVFVQCMDLTYLLGFCYFVIFILLLSRELVSQISASLLLLLFTLHPLMCELSPSHR</sequence>
<dbReference type="AlphaFoldDB" id="G0UNY4"/>
<keyword evidence="1" id="KW-1133">Transmembrane helix</keyword>
<keyword evidence="1" id="KW-0812">Transmembrane</keyword>
<dbReference type="EMBL" id="HE575319">
    <property type="protein sequence ID" value="CCC91095.1"/>
    <property type="molecule type" value="Genomic_DNA"/>
</dbReference>
<reference evidence="2" key="1">
    <citation type="journal article" date="2012" name="Proc. Natl. Acad. Sci. U.S.A.">
        <title>Antigenic diversity is generated by distinct evolutionary mechanisms in African trypanosome species.</title>
        <authorList>
            <person name="Jackson A.P."/>
            <person name="Berry A."/>
            <person name="Aslett M."/>
            <person name="Allison H.C."/>
            <person name="Burton P."/>
            <person name="Vavrova-Anderson J."/>
            <person name="Brown R."/>
            <person name="Browne H."/>
            <person name="Corton N."/>
            <person name="Hauser H."/>
            <person name="Gamble J."/>
            <person name="Gilderthorp R."/>
            <person name="Marcello L."/>
            <person name="McQuillan J."/>
            <person name="Otto T.D."/>
            <person name="Quail M.A."/>
            <person name="Sanders M.J."/>
            <person name="van Tonder A."/>
            <person name="Ginger M.L."/>
            <person name="Field M.C."/>
            <person name="Barry J.D."/>
            <person name="Hertz-Fowler C."/>
            <person name="Berriman M."/>
        </authorList>
    </citation>
    <scope>NUCLEOTIDE SEQUENCE</scope>
    <source>
        <strain evidence="2">IL3000</strain>
    </source>
</reference>